<protein>
    <submittedName>
        <fullName evidence="1">Alkaline ceramidase</fullName>
    </submittedName>
</protein>
<keyword evidence="2" id="KW-1185">Reference proteome</keyword>
<evidence type="ECO:0000313" key="1">
    <source>
        <dbReference type="EMBL" id="QEE20049.1"/>
    </source>
</evidence>
<sequence length="420" mass="44201">MIRAGAAIVDITPPAGLLLSGFAARSEPAIGAHDPLTVRAVAVNDTAIVVADVIGLHGEMTARVRRSCSLPDDNVIIAALHNHGGPVSMRGRLSLAADPDYLARLEAACVEAIDRAVANQRPARLFAGLGNDPDVARNRRHAGGTVDPAVPVLRIRDVDGAMIAVVASYACHPVVLGADNRLWTADYPHFVRRDIEAACPGAVALFVTGCTGDANTGHSAHASVSLAANSERTFANSERIGGRIAAAALAAPERELGQEVDASNEEVVLTFERREARSPEELAAEWRNERESAGPARSALLGHWIEWAQTTAREPLRPMVERVTVLNWGGLPIVGLPGEIFAETALHIRAQLPADLPAIIADFAEDNPGYISPASEYSFGGYEVDEAHRYYGQPAGFAAGSAEALAGAAIALLATQGLTK</sequence>
<organism evidence="1 2">
    <name type="scientific">Paradevosia tibetensis</name>
    <dbReference type="NCBI Taxonomy" id="1447062"/>
    <lineage>
        <taxon>Bacteria</taxon>
        <taxon>Pseudomonadati</taxon>
        <taxon>Pseudomonadota</taxon>
        <taxon>Alphaproteobacteria</taxon>
        <taxon>Hyphomicrobiales</taxon>
        <taxon>Devosiaceae</taxon>
        <taxon>Paradevosia</taxon>
    </lineage>
</organism>
<accession>A0A5B9DMX8</accession>
<dbReference type="Proteomes" id="UP000321062">
    <property type="component" value="Chromosome"/>
</dbReference>
<name>A0A5B9DMX8_9HYPH</name>
<evidence type="ECO:0000313" key="2">
    <source>
        <dbReference type="Proteomes" id="UP000321062"/>
    </source>
</evidence>
<proteinExistence type="predicted"/>
<dbReference type="OrthoDB" id="622550at2"/>
<dbReference type="AlphaFoldDB" id="A0A5B9DMX8"/>
<reference evidence="1 2" key="1">
    <citation type="journal article" date="2015" name="Int. J. Syst. Evol. Microbiol.">
        <title>Youhaiella tibetensis gen. nov., sp. nov., isolated from subsurface sediment.</title>
        <authorList>
            <person name="Wang Y.X."/>
            <person name="Huang F.Q."/>
            <person name="Nogi Y."/>
            <person name="Pang S.J."/>
            <person name="Wang P.K."/>
            <person name="Lv J."/>
        </authorList>
    </citation>
    <scope>NUCLEOTIDE SEQUENCE [LARGE SCALE GENOMIC DNA]</scope>
    <source>
        <strain evidence="2">fig4</strain>
    </source>
</reference>
<gene>
    <name evidence="1" type="ORF">FNA67_07625</name>
</gene>
<dbReference type="EMBL" id="CP041690">
    <property type="protein sequence ID" value="QEE20049.1"/>
    <property type="molecule type" value="Genomic_DNA"/>
</dbReference>
<dbReference type="RefSeq" id="WP_147655597.1">
    <property type="nucleotide sequence ID" value="NZ_BMFM01000001.1"/>
</dbReference>
<dbReference type="KEGG" id="yti:FNA67_07625"/>